<comment type="caution">
    <text evidence="2">The sequence shown here is derived from an EMBL/GenBank/DDBJ whole genome shotgun (WGS) entry which is preliminary data.</text>
</comment>
<proteinExistence type="predicted"/>
<protein>
    <submittedName>
        <fullName evidence="2">Uncharacterized protein</fullName>
    </submittedName>
</protein>
<reference evidence="2" key="1">
    <citation type="journal article" date="2016" name="Front. Microbiol.">
        <title>Genome Sequence of the Piezophilic, Mesophilic Sulfate-Reducing Bacterium Desulfovibrio indicus J2T.</title>
        <authorList>
            <person name="Cao J."/>
            <person name="Maignien L."/>
            <person name="Shao Z."/>
            <person name="Alain K."/>
            <person name="Jebbar M."/>
        </authorList>
    </citation>
    <scope>NUCLEOTIDE SEQUENCE</scope>
    <source>
        <strain evidence="2">JCM 32048</strain>
    </source>
</reference>
<evidence type="ECO:0000256" key="1">
    <source>
        <dbReference type="SAM" id="MobiDB-lite"/>
    </source>
</evidence>
<gene>
    <name evidence="2" type="ORF">MPEAHAMD_6020</name>
</gene>
<evidence type="ECO:0000313" key="2">
    <source>
        <dbReference type="EMBL" id="GJD65824.1"/>
    </source>
</evidence>
<organism evidence="2 3">
    <name type="scientific">Methylobacterium frigidaeris</name>
    <dbReference type="NCBI Taxonomy" id="2038277"/>
    <lineage>
        <taxon>Bacteria</taxon>
        <taxon>Pseudomonadati</taxon>
        <taxon>Pseudomonadota</taxon>
        <taxon>Alphaproteobacteria</taxon>
        <taxon>Hyphomicrobiales</taxon>
        <taxon>Methylobacteriaceae</taxon>
        <taxon>Methylobacterium</taxon>
    </lineage>
</organism>
<dbReference type="RefSeq" id="WP_238193173.1">
    <property type="nucleotide sequence ID" value="NZ_BPQJ01000048.1"/>
</dbReference>
<sequence>MTDLLADADRDACARDATATLEAALDRLSPEMRSAFWAAVDRLYRSEAHADGQPAGAAPGPSLDVRLPA</sequence>
<reference evidence="2" key="2">
    <citation type="submission" date="2021-08" db="EMBL/GenBank/DDBJ databases">
        <authorList>
            <person name="Tani A."/>
            <person name="Ola A."/>
            <person name="Ogura Y."/>
            <person name="Katsura K."/>
            <person name="Hayashi T."/>
        </authorList>
    </citation>
    <scope>NUCLEOTIDE SEQUENCE</scope>
    <source>
        <strain evidence="2">JCM 32048</strain>
    </source>
</reference>
<dbReference type="Proteomes" id="UP001055286">
    <property type="component" value="Unassembled WGS sequence"/>
</dbReference>
<evidence type="ECO:0000313" key="3">
    <source>
        <dbReference type="Proteomes" id="UP001055286"/>
    </source>
</evidence>
<feature type="region of interest" description="Disordered" evidence="1">
    <location>
        <begin position="49"/>
        <end position="69"/>
    </location>
</feature>
<keyword evidence="3" id="KW-1185">Reference proteome</keyword>
<dbReference type="AlphaFoldDB" id="A0AA37HHT0"/>
<dbReference type="EMBL" id="BPQJ01000048">
    <property type="protein sequence ID" value="GJD65824.1"/>
    <property type="molecule type" value="Genomic_DNA"/>
</dbReference>
<accession>A0AA37HHT0</accession>
<name>A0AA37HHT0_9HYPH</name>
<feature type="compositionally biased region" description="Low complexity" evidence="1">
    <location>
        <begin position="51"/>
        <end position="61"/>
    </location>
</feature>